<dbReference type="OrthoDB" id="9757917at2"/>
<organism evidence="2 3">
    <name type="scientific">Frigidibacter albus</name>
    <dbReference type="NCBI Taxonomy" id="1465486"/>
    <lineage>
        <taxon>Bacteria</taxon>
        <taxon>Pseudomonadati</taxon>
        <taxon>Pseudomonadota</taxon>
        <taxon>Alphaproteobacteria</taxon>
        <taxon>Rhodobacterales</taxon>
        <taxon>Paracoccaceae</taxon>
        <taxon>Frigidibacter</taxon>
    </lineage>
</organism>
<protein>
    <submittedName>
        <fullName evidence="2">DUF3320 domain-containing protein</fullName>
    </submittedName>
</protein>
<comment type="caution">
    <text evidence="2">The sequence shown here is derived from an EMBL/GenBank/DDBJ whole genome shotgun (WGS) entry which is preliminary data.</text>
</comment>
<keyword evidence="3" id="KW-1185">Reference proteome</keyword>
<accession>A0A6L8VLG9</accession>
<dbReference type="Pfam" id="PF11784">
    <property type="entry name" value="DUF3320"/>
    <property type="match status" value="1"/>
</dbReference>
<gene>
    <name evidence="2" type="ORF">GS660_19185</name>
</gene>
<reference evidence="2 3" key="1">
    <citation type="submission" date="2020-01" db="EMBL/GenBank/DDBJ databases">
        <title>Frigidibacter albus SP32T (=CGMCC 1.13995T).</title>
        <authorList>
            <person name="Liao X."/>
        </authorList>
    </citation>
    <scope>NUCLEOTIDE SEQUENCE [LARGE SCALE GENOMIC DNA]</scope>
    <source>
        <strain evidence="2 3">SP32</strain>
    </source>
</reference>
<name>A0A6L8VLG9_9RHOB</name>
<dbReference type="Proteomes" id="UP000477083">
    <property type="component" value="Unassembled WGS sequence"/>
</dbReference>
<sequence>MLESLGWRFHRIWSTDWFHRRDHEIRRLAEALLEAKEAASDGIAVRGANAVGILQAVMKDDAPTSPIEIGHLELIAPAYTRAELSVRASVEPHEAPQGQLGDLIIKIVDIEGPIHVDEVSRRIAAAFGKSRTGGRIVDATVRALQAVQRRSDNRLRRLGQFVLNDAQLATPPVRDRRSENGAVLKAEYLPPMEIAAAATRIRAESGPMPPEEMTRAMARLLGFQRVGPDLSEAILAVVMEGKCDREPAA</sequence>
<evidence type="ECO:0000313" key="2">
    <source>
        <dbReference type="EMBL" id="MZQ91217.1"/>
    </source>
</evidence>
<dbReference type="EMBL" id="WWNR01000019">
    <property type="protein sequence ID" value="MZQ91217.1"/>
    <property type="molecule type" value="Genomic_DNA"/>
</dbReference>
<proteinExistence type="predicted"/>
<dbReference type="InterPro" id="IPR021754">
    <property type="entry name" value="DUF3320"/>
</dbReference>
<dbReference type="AlphaFoldDB" id="A0A6L8VLG9"/>
<evidence type="ECO:0000259" key="1">
    <source>
        <dbReference type="Pfam" id="PF11784"/>
    </source>
</evidence>
<feature type="domain" description="DUF3320" evidence="1">
    <location>
        <begin position="91"/>
        <end position="137"/>
    </location>
</feature>
<evidence type="ECO:0000313" key="3">
    <source>
        <dbReference type="Proteomes" id="UP000477083"/>
    </source>
</evidence>